<feature type="compositionally biased region" description="Polar residues" evidence="1">
    <location>
        <begin position="141"/>
        <end position="155"/>
    </location>
</feature>
<keyword evidence="3" id="KW-1185">Reference proteome</keyword>
<feature type="compositionally biased region" description="Low complexity" evidence="1">
    <location>
        <begin position="72"/>
        <end position="94"/>
    </location>
</feature>
<evidence type="ECO:0000313" key="2">
    <source>
        <dbReference type="EMBL" id="PHQ52009.1"/>
    </source>
</evidence>
<dbReference type="Proteomes" id="UP000222531">
    <property type="component" value="Unassembled WGS sequence"/>
</dbReference>
<feature type="non-terminal residue" evidence="2">
    <location>
        <position position="165"/>
    </location>
</feature>
<proteinExistence type="predicted"/>
<name>A0A2G1XLK4_STRCJ</name>
<feature type="compositionally biased region" description="Low complexity" evidence="1">
    <location>
        <begin position="101"/>
        <end position="111"/>
    </location>
</feature>
<dbReference type="EMBL" id="NHZO01000106">
    <property type="protein sequence ID" value="PHQ52009.1"/>
    <property type="molecule type" value="Genomic_DNA"/>
</dbReference>
<gene>
    <name evidence="2" type="ORF">BLA24_10070</name>
</gene>
<evidence type="ECO:0000313" key="3">
    <source>
        <dbReference type="Proteomes" id="UP000222531"/>
    </source>
</evidence>
<reference evidence="2 3" key="1">
    <citation type="journal article" date="2017" name="Biochemistry">
        <title>Identification of the Biosynthetic Pathway for the Antibiotic Bicyclomycin.</title>
        <authorList>
            <person name="Patteson J."/>
            <person name="Cai W."/>
            <person name="Johnson R.A."/>
            <person name="Santa Maria K."/>
            <person name="Li B."/>
        </authorList>
    </citation>
    <scope>NUCLEOTIDE SEQUENCE [LARGE SCALE GENOMIC DNA]</scope>
    <source>
        <strain evidence="2 3">ATCC 21532</strain>
    </source>
</reference>
<feature type="compositionally biased region" description="Polar residues" evidence="1">
    <location>
        <begin position="58"/>
        <end position="70"/>
    </location>
</feature>
<evidence type="ECO:0000256" key="1">
    <source>
        <dbReference type="SAM" id="MobiDB-lite"/>
    </source>
</evidence>
<organism evidence="2 3">
    <name type="scientific">Streptomyces cinnamoneus</name>
    <name type="common">Streptoverticillium cinnamoneum</name>
    <dbReference type="NCBI Taxonomy" id="53446"/>
    <lineage>
        <taxon>Bacteria</taxon>
        <taxon>Bacillati</taxon>
        <taxon>Actinomycetota</taxon>
        <taxon>Actinomycetes</taxon>
        <taxon>Kitasatosporales</taxon>
        <taxon>Streptomycetaceae</taxon>
        <taxon>Streptomyces</taxon>
        <taxon>Streptomyces cinnamoneus group</taxon>
    </lineage>
</organism>
<feature type="region of interest" description="Disordered" evidence="1">
    <location>
        <begin position="1"/>
        <end position="45"/>
    </location>
</feature>
<sequence length="165" mass="17072">MVAEAARSRGLQQRAASTRDSRTVSVSSSGRHRTAAADGTHQSRLCGRDSIMNARLCSGSSWANDSSKAASTDRSCTRSSRSSLTSSESRVTISATDQDGRAASRAAVTRRASGRRPHVVASAAADCGSRSIRPGPASRLSKVNASVPLSPSSGRRSVAGIEARA</sequence>
<protein>
    <submittedName>
        <fullName evidence="2">Uncharacterized protein</fullName>
    </submittedName>
</protein>
<dbReference type="AlphaFoldDB" id="A0A2G1XLK4"/>
<accession>A0A2G1XLK4</accession>
<feature type="region of interest" description="Disordered" evidence="1">
    <location>
        <begin position="58"/>
        <end position="165"/>
    </location>
</feature>
<comment type="caution">
    <text evidence="2">The sequence shown here is derived from an EMBL/GenBank/DDBJ whole genome shotgun (WGS) entry which is preliminary data.</text>
</comment>